<keyword evidence="5 8" id="KW-0472">Membrane</keyword>
<sequence length="682" mass="74670">MQHYDETHRSFQRRTDRDGTVGTLCVLSMLKGADIQLLPSSFRAMEQDLHLTTASLAILALCQGLSCAITGPFWGNLVDAGMPRKTVLKVAVVLWGLCAISLGMVSHFYVMAFLRVLNGVALSALVPIVQSFVFDLSEPTSRGWLFGMLYFSSSIGQICTCLTVLPTSDRMFCGISGWRAACILVGVISLLVSFLVEAFIHEEPREWEPKRLGLSREVVKLRKFMEIGTFKVIIFQGVFGTIPGAAQGFTSMYFQYIGIPDTICGLIIAMRTIGDAIGGVLGGLIGDALAVRDPDYGRTCAAMFSVVMSLPFIYAVFMGIPCTSDMAMVLAGTLFLSGLLTTWPVPGCLNPVMLEIVPKRHISSAYAWDVALVFASGNTLGPLLVGYISEEFFGYKLSTLRVADMTPEARQTNAEALGKALFVSSAIPALICSLMFPLLFWTYPADRRRMLDQTESEPETDLDTERTLKPERSQTSAGGTLSERSSLLSQLWLSSLALIDVSSVSSAMIWSRSCANARQLFETCFDTLAQTVIGTQKSAARRHGVVICDVDRGTTAIPQEFLNLLQGRCYKGRFLNLLPHLHTDLLSQLRLALLRAAKDPEGPEVRSAVSAMCMRMQTGMLDLAKTVWEASRSVRAEPGTAGWLQQMEARLCCDDSESEFYKAFLNTETCLMFLAQTPGPVS</sequence>
<feature type="transmembrane region" description="Helical" evidence="8">
    <location>
        <begin position="177"/>
        <end position="200"/>
    </location>
</feature>
<evidence type="ECO:0000256" key="3">
    <source>
        <dbReference type="ARBA" id="ARBA00022692"/>
    </source>
</evidence>
<evidence type="ECO:0000313" key="10">
    <source>
        <dbReference type="EMBL" id="CAE8657172.1"/>
    </source>
</evidence>
<dbReference type="EMBL" id="CAJNNW010014978">
    <property type="protein sequence ID" value="CAE8657172.1"/>
    <property type="molecule type" value="Genomic_DNA"/>
</dbReference>
<evidence type="ECO:0000256" key="8">
    <source>
        <dbReference type="SAM" id="Phobius"/>
    </source>
</evidence>
<evidence type="ECO:0000256" key="1">
    <source>
        <dbReference type="ARBA" id="ARBA00004141"/>
    </source>
</evidence>
<gene>
    <name evidence="10" type="ORF">PGLA2088_LOCUS12657</name>
</gene>
<dbReference type="SUPFAM" id="SSF103473">
    <property type="entry name" value="MFS general substrate transporter"/>
    <property type="match status" value="1"/>
</dbReference>
<dbReference type="PANTHER" id="PTHR23505">
    <property type="entry name" value="SPINSTER"/>
    <property type="match status" value="1"/>
</dbReference>
<evidence type="ECO:0000313" key="11">
    <source>
        <dbReference type="Proteomes" id="UP000626109"/>
    </source>
</evidence>
<proteinExistence type="inferred from homology"/>
<dbReference type="PANTHER" id="PTHR23505:SF52">
    <property type="entry name" value="MAJOR FACILITATOR SUPERFAMILY PROTEIN"/>
    <property type="match status" value="1"/>
</dbReference>
<keyword evidence="3 8" id="KW-0812">Transmembrane</keyword>
<feature type="region of interest" description="Disordered" evidence="7">
    <location>
        <begin position="452"/>
        <end position="481"/>
    </location>
</feature>
<feature type="transmembrane region" description="Helical" evidence="8">
    <location>
        <begin position="116"/>
        <end position="136"/>
    </location>
</feature>
<reference evidence="10" key="1">
    <citation type="submission" date="2021-02" db="EMBL/GenBank/DDBJ databases">
        <authorList>
            <person name="Dougan E. K."/>
            <person name="Rhodes N."/>
            <person name="Thang M."/>
            <person name="Chan C."/>
        </authorList>
    </citation>
    <scope>NUCLEOTIDE SEQUENCE</scope>
</reference>
<evidence type="ECO:0000259" key="9">
    <source>
        <dbReference type="PROSITE" id="PS50850"/>
    </source>
</evidence>
<evidence type="ECO:0000256" key="2">
    <source>
        <dbReference type="ARBA" id="ARBA00022448"/>
    </source>
</evidence>
<feature type="transmembrane region" description="Helical" evidence="8">
    <location>
        <begin position="87"/>
        <end position="110"/>
    </location>
</feature>
<dbReference type="AlphaFoldDB" id="A0A813IW64"/>
<name>A0A813IW64_POLGL</name>
<dbReference type="Proteomes" id="UP000626109">
    <property type="component" value="Unassembled WGS sequence"/>
</dbReference>
<protein>
    <recommendedName>
        <fullName evidence="9">Major facilitator superfamily (MFS) profile domain-containing protein</fullName>
    </recommendedName>
</protein>
<feature type="domain" description="Major facilitator superfamily (MFS) profile" evidence="9">
    <location>
        <begin position="20"/>
        <end position="444"/>
    </location>
</feature>
<comment type="similarity">
    <text evidence="6">Belongs to the major facilitator superfamily. Spinster (TC 2.A.1.49) family.</text>
</comment>
<evidence type="ECO:0000256" key="6">
    <source>
        <dbReference type="ARBA" id="ARBA00024338"/>
    </source>
</evidence>
<dbReference type="InterPro" id="IPR036259">
    <property type="entry name" value="MFS_trans_sf"/>
</dbReference>
<comment type="caution">
    <text evidence="10">The sequence shown here is derived from an EMBL/GenBank/DDBJ whole genome shotgun (WGS) entry which is preliminary data.</text>
</comment>
<dbReference type="PROSITE" id="PS50850">
    <property type="entry name" value="MFS"/>
    <property type="match status" value="1"/>
</dbReference>
<keyword evidence="4 8" id="KW-1133">Transmembrane helix</keyword>
<organism evidence="10 11">
    <name type="scientific">Polarella glacialis</name>
    <name type="common">Dinoflagellate</name>
    <dbReference type="NCBI Taxonomy" id="89957"/>
    <lineage>
        <taxon>Eukaryota</taxon>
        <taxon>Sar</taxon>
        <taxon>Alveolata</taxon>
        <taxon>Dinophyceae</taxon>
        <taxon>Suessiales</taxon>
        <taxon>Suessiaceae</taxon>
        <taxon>Polarella</taxon>
    </lineage>
</organism>
<evidence type="ECO:0000256" key="5">
    <source>
        <dbReference type="ARBA" id="ARBA00023136"/>
    </source>
</evidence>
<evidence type="ECO:0000256" key="7">
    <source>
        <dbReference type="SAM" id="MobiDB-lite"/>
    </source>
</evidence>
<feature type="transmembrane region" description="Helical" evidence="8">
    <location>
        <begin position="420"/>
        <end position="441"/>
    </location>
</feature>
<feature type="transmembrane region" description="Helical" evidence="8">
    <location>
        <begin position="366"/>
        <end position="388"/>
    </location>
</feature>
<keyword evidence="2" id="KW-0813">Transport</keyword>
<dbReference type="GO" id="GO:0016020">
    <property type="term" value="C:membrane"/>
    <property type="evidence" value="ECO:0007669"/>
    <property type="project" value="UniProtKB-SubCell"/>
</dbReference>
<dbReference type="InterPro" id="IPR011701">
    <property type="entry name" value="MFS"/>
</dbReference>
<dbReference type="Gene3D" id="1.20.1250.20">
    <property type="entry name" value="MFS general substrate transporter like domains"/>
    <property type="match status" value="2"/>
</dbReference>
<dbReference type="InterPro" id="IPR044770">
    <property type="entry name" value="MFS_spinster-like"/>
</dbReference>
<dbReference type="Pfam" id="PF07690">
    <property type="entry name" value="MFS_1"/>
    <property type="match status" value="1"/>
</dbReference>
<feature type="transmembrane region" description="Helical" evidence="8">
    <location>
        <begin position="266"/>
        <end position="289"/>
    </location>
</feature>
<feature type="transmembrane region" description="Helical" evidence="8">
    <location>
        <begin position="143"/>
        <end position="165"/>
    </location>
</feature>
<feature type="compositionally biased region" description="Basic and acidic residues" evidence="7">
    <location>
        <begin position="463"/>
        <end position="472"/>
    </location>
</feature>
<feature type="transmembrane region" description="Helical" evidence="8">
    <location>
        <begin position="232"/>
        <end position="254"/>
    </location>
</feature>
<evidence type="ECO:0000256" key="4">
    <source>
        <dbReference type="ARBA" id="ARBA00022989"/>
    </source>
</evidence>
<comment type="subcellular location">
    <subcellularLocation>
        <location evidence="1">Membrane</location>
        <topology evidence="1">Multi-pass membrane protein</topology>
    </subcellularLocation>
</comment>
<dbReference type="GO" id="GO:0022857">
    <property type="term" value="F:transmembrane transporter activity"/>
    <property type="evidence" value="ECO:0007669"/>
    <property type="project" value="InterPro"/>
</dbReference>
<feature type="transmembrane region" description="Helical" evidence="8">
    <location>
        <begin position="54"/>
        <end position="75"/>
    </location>
</feature>
<feature type="transmembrane region" description="Helical" evidence="8">
    <location>
        <begin position="326"/>
        <end position="345"/>
    </location>
</feature>
<dbReference type="InterPro" id="IPR020846">
    <property type="entry name" value="MFS_dom"/>
</dbReference>
<feature type="transmembrane region" description="Helical" evidence="8">
    <location>
        <begin position="301"/>
        <end position="320"/>
    </location>
</feature>
<accession>A0A813IW64</accession>